<evidence type="ECO:0000256" key="1">
    <source>
        <dbReference type="SAM" id="Phobius"/>
    </source>
</evidence>
<dbReference type="AlphaFoldDB" id="A0A7X0KLA7"/>
<evidence type="ECO:0000313" key="3">
    <source>
        <dbReference type="Proteomes" id="UP000536262"/>
    </source>
</evidence>
<proteinExistence type="predicted"/>
<reference evidence="2 3" key="1">
    <citation type="submission" date="2020-08" db="EMBL/GenBank/DDBJ databases">
        <title>Genomic Encyclopedia of Type Strains, Phase IV (KMG-IV): sequencing the most valuable type-strain genomes for metagenomic binning, comparative biology and taxonomic classification.</title>
        <authorList>
            <person name="Goeker M."/>
        </authorList>
    </citation>
    <scope>NUCLEOTIDE SEQUENCE [LARGE SCALE GENOMIC DNA]</scope>
    <source>
        <strain evidence="2 3">DSM 7051</strain>
    </source>
</reference>
<keyword evidence="1" id="KW-1133">Transmembrane helix</keyword>
<keyword evidence="1" id="KW-0812">Transmembrane</keyword>
<keyword evidence="3" id="KW-1185">Reference proteome</keyword>
<name>A0A7X0KLA7_9HYPH</name>
<feature type="transmembrane region" description="Helical" evidence="1">
    <location>
        <begin position="50"/>
        <end position="74"/>
    </location>
</feature>
<organism evidence="2 3">
    <name type="scientific">Aminobacter aganoensis</name>
    <dbReference type="NCBI Taxonomy" id="83264"/>
    <lineage>
        <taxon>Bacteria</taxon>
        <taxon>Pseudomonadati</taxon>
        <taxon>Pseudomonadota</taxon>
        <taxon>Alphaproteobacteria</taxon>
        <taxon>Hyphomicrobiales</taxon>
        <taxon>Phyllobacteriaceae</taxon>
        <taxon>Aminobacter</taxon>
    </lineage>
</organism>
<dbReference type="Proteomes" id="UP000536262">
    <property type="component" value="Unassembled WGS sequence"/>
</dbReference>
<keyword evidence="1" id="KW-0472">Membrane</keyword>
<evidence type="ECO:0008006" key="4">
    <source>
        <dbReference type="Google" id="ProtNLM"/>
    </source>
</evidence>
<sequence length="82" mass="8865">MRILGYVLAGAGLLVCAVTFGLWVWLNSFACGMIPTGCKGFRLRWEDSEALAYFIPPFILGCVIAVAGAATIAVNRKRARKT</sequence>
<evidence type="ECO:0000313" key="2">
    <source>
        <dbReference type="EMBL" id="MBB6354855.1"/>
    </source>
</evidence>
<comment type="caution">
    <text evidence="2">The sequence shown here is derived from an EMBL/GenBank/DDBJ whole genome shotgun (WGS) entry which is preliminary data.</text>
</comment>
<dbReference type="RefSeq" id="WP_184699638.1">
    <property type="nucleotide sequence ID" value="NZ_BAABEG010000001.1"/>
</dbReference>
<protein>
    <recommendedName>
        <fullName evidence="4">Transmembrane protein</fullName>
    </recommendedName>
</protein>
<accession>A0A7X0KLA7</accession>
<gene>
    <name evidence="2" type="ORF">GGR00_002651</name>
</gene>
<dbReference type="EMBL" id="JACHOU010000005">
    <property type="protein sequence ID" value="MBB6354855.1"/>
    <property type="molecule type" value="Genomic_DNA"/>
</dbReference>
<feature type="transmembrane region" description="Helical" evidence="1">
    <location>
        <begin position="7"/>
        <end position="26"/>
    </location>
</feature>